<protein>
    <submittedName>
        <fullName evidence="2">Uncharacterized protein</fullName>
    </submittedName>
</protein>
<evidence type="ECO:0000256" key="1">
    <source>
        <dbReference type="SAM" id="MobiDB-lite"/>
    </source>
</evidence>
<sequence>MKTKTSTRKPGKHHHHHHHPNYQPQQHQHRRYSETSGSKIDTQKSFKCSPIKSSSDENVDSIGNNTDEDSGDGKADDPNLAIQSQQSFQIFQQENYLKIEKIDYYPHFLRNLKDWLDEHPEFVHSYVVRKASRSVIDKWLLAHSSSTLGKLTLSSSNRIRLTA</sequence>
<evidence type="ECO:0000313" key="2">
    <source>
        <dbReference type="EMBL" id="KPM02234.1"/>
    </source>
</evidence>
<comment type="caution">
    <text evidence="2">The sequence shown here is derived from an EMBL/GenBank/DDBJ whole genome shotgun (WGS) entry which is preliminary data.</text>
</comment>
<organism evidence="2 3">
    <name type="scientific">Sarcoptes scabiei</name>
    <name type="common">Itch mite</name>
    <name type="synonym">Acarus scabiei</name>
    <dbReference type="NCBI Taxonomy" id="52283"/>
    <lineage>
        <taxon>Eukaryota</taxon>
        <taxon>Metazoa</taxon>
        <taxon>Ecdysozoa</taxon>
        <taxon>Arthropoda</taxon>
        <taxon>Chelicerata</taxon>
        <taxon>Arachnida</taxon>
        <taxon>Acari</taxon>
        <taxon>Acariformes</taxon>
        <taxon>Sarcoptiformes</taxon>
        <taxon>Astigmata</taxon>
        <taxon>Psoroptidia</taxon>
        <taxon>Sarcoptoidea</taxon>
        <taxon>Sarcoptidae</taxon>
        <taxon>Sarcoptinae</taxon>
        <taxon>Sarcoptes</taxon>
    </lineage>
</organism>
<feature type="region of interest" description="Disordered" evidence="1">
    <location>
        <begin position="1"/>
        <end position="80"/>
    </location>
</feature>
<feature type="compositionally biased region" description="Basic residues" evidence="1">
    <location>
        <begin position="1"/>
        <end position="20"/>
    </location>
</feature>
<evidence type="ECO:0000313" key="3">
    <source>
        <dbReference type="Proteomes" id="UP000616769"/>
    </source>
</evidence>
<dbReference type="OrthoDB" id="6017640at2759"/>
<accession>A0A131ZU27</accession>
<reference evidence="2 3" key="1">
    <citation type="journal article" date="2015" name="Parasit. Vectors">
        <title>Draft genome of the scabies mite.</title>
        <authorList>
            <person name="Rider S.D.Jr."/>
            <person name="Morgan M.S."/>
            <person name="Arlian L.G."/>
        </authorList>
    </citation>
    <scope>NUCLEOTIDE SEQUENCE [LARGE SCALE GENOMIC DNA]</scope>
    <source>
        <strain evidence="2">Arlian Lab</strain>
    </source>
</reference>
<proteinExistence type="predicted"/>
<name>A0A131ZU27_SARSC</name>
<dbReference type="EMBL" id="JXLN01001280">
    <property type="protein sequence ID" value="KPM02234.1"/>
    <property type="molecule type" value="Genomic_DNA"/>
</dbReference>
<feature type="compositionally biased region" description="Polar residues" evidence="1">
    <location>
        <begin position="34"/>
        <end position="46"/>
    </location>
</feature>
<dbReference type="Proteomes" id="UP000616769">
    <property type="component" value="Unassembled WGS sequence"/>
</dbReference>
<dbReference type="VEuPathDB" id="VectorBase:SSCA010557"/>
<gene>
    <name evidence="2" type="ORF">QR98_0006430</name>
</gene>
<dbReference type="AlphaFoldDB" id="A0A131ZU27"/>